<gene>
    <name evidence="2" type="ORF">F8O02_01465</name>
</gene>
<organism evidence="2 3">
    <name type="scientific">Pseudoclavibacter caeni</name>
    <dbReference type="NCBI Taxonomy" id="908846"/>
    <lineage>
        <taxon>Bacteria</taxon>
        <taxon>Bacillati</taxon>
        <taxon>Actinomycetota</taxon>
        <taxon>Actinomycetes</taxon>
        <taxon>Micrococcales</taxon>
        <taxon>Microbacteriaceae</taxon>
        <taxon>Pseudoclavibacter</taxon>
    </lineage>
</organism>
<reference evidence="2 3" key="1">
    <citation type="submission" date="2019-09" db="EMBL/GenBank/DDBJ databases">
        <title>Phylogeny of genus Pseudoclavibacter and closely related genus.</title>
        <authorList>
            <person name="Li Y."/>
        </authorList>
    </citation>
    <scope>NUCLEOTIDE SEQUENCE [LARGE SCALE GENOMIC DNA]</scope>
    <source>
        <strain evidence="2 3">JCM 16921</strain>
    </source>
</reference>
<dbReference type="OrthoDB" id="52928at2"/>
<proteinExistence type="predicted"/>
<feature type="region of interest" description="Disordered" evidence="1">
    <location>
        <begin position="27"/>
        <end position="64"/>
    </location>
</feature>
<sequence length="64" mass="7234">MHADNGSAMTSNLLRDHLTRHGIELSHNRPYVSDDNPFSEPGFRTMKYRPGCPKAFTDLDTARS</sequence>
<dbReference type="Proteomes" id="UP000481339">
    <property type="component" value="Unassembled WGS sequence"/>
</dbReference>
<dbReference type="SUPFAM" id="SSF53098">
    <property type="entry name" value="Ribonuclease H-like"/>
    <property type="match status" value="1"/>
</dbReference>
<dbReference type="InterPro" id="IPR012337">
    <property type="entry name" value="RNaseH-like_sf"/>
</dbReference>
<keyword evidence="3" id="KW-1185">Reference proteome</keyword>
<comment type="caution">
    <text evidence="2">The sequence shown here is derived from an EMBL/GenBank/DDBJ whole genome shotgun (WGS) entry which is preliminary data.</text>
</comment>
<evidence type="ECO:0000256" key="1">
    <source>
        <dbReference type="SAM" id="MobiDB-lite"/>
    </source>
</evidence>
<dbReference type="GO" id="GO:0003676">
    <property type="term" value="F:nucleic acid binding"/>
    <property type="evidence" value="ECO:0007669"/>
    <property type="project" value="InterPro"/>
</dbReference>
<dbReference type="InterPro" id="IPR036397">
    <property type="entry name" value="RNaseH_sf"/>
</dbReference>
<accession>A0A7C8BPB8</accession>
<dbReference type="AlphaFoldDB" id="A0A7C8BPB8"/>
<protein>
    <submittedName>
        <fullName evidence="2">Transposase family protein</fullName>
    </submittedName>
</protein>
<name>A0A7C8BPB8_9MICO</name>
<dbReference type="Gene3D" id="3.30.420.10">
    <property type="entry name" value="Ribonuclease H-like superfamily/Ribonuclease H"/>
    <property type="match status" value="1"/>
</dbReference>
<evidence type="ECO:0000313" key="3">
    <source>
        <dbReference type="Proteomes" id="UP000481339"/>
    </source>
</evidence>
<dbReference type="EMBL" id="WBKA01000001">
    <property type="protein sequence ID" value="KAB1633623.1"/>
    <property type="molecule type" value="Genomic_DNA"/>
</dbReference>
<evidence type="ECO:0000313" key="2">
    <source>
        <dbReference type="EMBL" id="KAB1633623.1"/>
    </source>
</evidence>